<dbReference type="AlphaFoldDB" id="A0A2W5S8Z5"/>
<evidence type="ECO:0008006" key="3">
    <source>
        <dbReference type="Google" id="ProtNLM"/>
    </source>
</evidence>
<evidence type="ECO:0000313" key="1">
    <source>
        <dbReference type="EMBL" id="PZQ79307.1"/>
    </source>
</evidence>
<comment type="caution">
    <text evidence="1">The sequence shown here is derived from an EMBL/GenBank/DDBJ whole genome shotgun (WGS) entry which is preliminary data.</text>
</comment>
<dbReference type="Proteomes" id="UP000248887">
    <property type="component" value="Unassembled WGS sequence"/>
</dbReference>
<name>A0A2W5S8Z5_ANCNO</name>
<evidence type="ECO:0000313" key="2">
    <source>
        <dbReference type="Proteomes" id="UP000248887"/>
    </source>
</evidence>
<accession>A0A2W5S8Z5</accession>
<gene>
    <name evidence="1" type="ORF">DI549_20600</name>
</gene>
<organism evidence="1 2">
    <name type="scientific">Ancylobacter novellus</name>
    <name type="common">Thiobacillus novellus</name>
    <dbReference type="NCBI Taxonomy" id="921"/>
    <lineage>
        <taxon>Bacteria</taxon>
        <taxon>Pseudomonadati</taxon>
        <taxon>Pseudomonadota</taxon>
        <taxon>Alphaproteobacteria</taxon>
        <taxon>Hyphomicrobiales</taxon>
        <taxon>Xanthobacteraceae</taxon>
        <taxon>Ancylobacter</taxon>
    </lineage>
</organism>
<protein>
    <recommendedName>
        <fullName evidence="3">XRE family transcriptional regulator</fullName>
    </recommendedName>
</protein>
<reference evidence="1 2" key="1">
    <citation type="submission" date="2017-08" db="EMBL/GenBank/DDBJ databases">
        <title>Infants hospitalized years apart are colonized by the same room-sourced microbial strains.</title>
        <authorList>
            <person name="Brooks B."/>
            <person name="Olm M.R."/>
            <person name="Firek B.A."/>
            <person name="Baker R."/>
            <person name="Thomas B.C."/>
            <person name="Morowitz M.J."/>
            <person name="Banfield J.F."/>
        </authorList>
    </citation>
    <scope>NUCLEOTIDE SEQUENCE [LARGE SCALE GENOMIC DNA]</scope>
    <source>
        <strain evidence="1">S2_005_001_R2_27</strain>
    </source>
</reference>
<proteinExistence type="predicted"/>
<sequence length="85" mass="9516">MTFEEWRRNEGLSYDALARRFGLSSATHARRYALGVVEVPADLKEQIIEATAGAVSLADFHGQRLALTRHRRRRVPLAVAEASPQ</sequence>
<dbReference type="EMBL" id="QFQD01000094">
    <property type="protein sequence ID" value="PZQ79307.1"/>
    <property type="molecule type" value="Genomic_DNA"/>
</dbReference>